<feature type="transmembrane region" description="Helical" evidence="1">
    <location>
        <begin position="7"/>
        <end position="28"/>
    </location>
</feature>
<dbReference type="AlphaFoldDB" id="A0A0X1T041"/>
<reference evidence="2 3" key="1">
    <citation type="submission" date="2016-01" db="EMBL/GenBank/DDBJ databases">
        <authorList>
            <person name="McClelland M."/>
            <person name="Jain A."/>
            <person name="Saraogi P."/>
            <person name="Mendelson R."/>
            <person name="Westerman R."/>
            <person name="SanMiguel P."/>
            <person name="Csonka L."/>
        </authorList>
    </citation>
    <scope>NUCLEOTIDE SEQUENCE [LARGE SCALE GENOMIC DNA]</scope>
    <source>
        <strain evidence="2 3">NCPPB 2472</strain>
    </source>
</reference>
<evidence type="ECO:0008006" key="4">
    <source>
        <dbReference type="Google" id="ProtNLM"/>
    </source>
</evidence>
<protein>
    <recommendedName>
        <fullName evidence="4">Glycosyltransferase RgtA/B/C/D-like domain-containing protein</fullName>
    </recommendedName>
</protein>
<dbReference type="KEGG" id="pagb:AWM79_09035"/>
<feature type="transmembrane region" description="Helical" evidence="1">
    <location>
        <begin position="139"/>
        <end position="168"/>
    </location>
</feature>
<dbReference type="EMBL" id="CP014135">
    <property type="protein sequence ID" value="AMB85441.1"/>
    <property type="molecule type" value="Genomic_DNA"/>
</dbReference>
<proteinExistence type="predicted"/>
<evidence type="ECO:0000313" key="3">
    <source>
        <dbReference type="Proteomes" id="UP000063229"/>
    </source>
</evidence>
<evidence type="ECO:0000256" key="1">
    <source>
        <dbReference type="SAM" id="Phobius"/>
    </source>
</evidence>
<name>A0A0X1T041_PSEAA</name>
<feature type="transmembrane region" description="Helical" evidence="1">
    <location>
        <begin position="40"/>
        <end position="67"/>
    </location>
</feature>
<feature type="transmembrane region" description="Helical" evidence="1">
    <location>
        <begin position="212"/>
        <end position="229"/>
    </location>
</feature>
<keyword evidence="3" id="KW-1185">Reference proteome</keyword>
<feature type="transmembrane region" description="Helical" evidence="1">
    <location>
        <begin position="189"/>
        <end position="206"/>
    </location>
</feature>
<keyword evidence="1" id="KW-0812">Transmembrane</keyword>
<keyword evidence="1" id="KW-0472">Membrane</keyword>
<sequence>MFLSLTFMTMISKDLIVLIIVTPFIYFVKKGTIGLLTWSLLALLYAVYFRAYWFLFIAMFWGVYLLLGFTRKPSLLLIAIPSALLILSFIFSYALGTDLDNFRMTINNYRLDNNYEDTRTAILPWIAGSGPIISWINTVITWFTLIIPIPLIILFSPYYLIISFFIMLMFLKFWKKIINEIKERRSPEIAACGSLIISFTAIQSVFEPDYGSYVRHLAPLYPMVFFVILKDSRSKTPSKNFNNK</sequence>
<organism evidence="2 3">
    <name type="scientific">Pseudomonas agarici</name>
    <dbReference type="NCBI Taxonomy" id="46677"/>
    <lineage>
        <taxon>Bacteria</taxon>
        <taxon>Pseudomonadati</taxon>
        <taxon>Pseudomonadota</taxon>
        <taxon>Gammaproteobacteria</taxon>
        <taxon>Pseudomonadales</taxon>
        <taxon>Pseudomonadaceae</taxon>
        <taxon>Pseudomonas</taxon>
    </lineage>
</organism>
<gene>
    <name evidence="2" type="ORF">AWM79_09035</name>
</gene>
<dbReference type="Proteomes" id="UP000063229">
    <property type="component" value="Chromosome"/>
</dbReference>
<evidence type="ECO:0000313" key="2">
    <source>
        <dbReference type="EMBL" id="AMB85441.1"/>
    </source>
</evidence>
<feature type="transmembrane region" description="Helical" evidence="1">
    <location>
        <begin position="74"/>
        <end position="95"/>
    </location>
</feature>
<accession>A0A0X1T041</accession>
<keyword evidence="1" id="KW-1133">Transmembrane helix</keyword>